<dbReference type="InterPro" id="IPR050708">
    <property type="entry name" value="T6SS_VgrG/RHS"/>
</dbReference>
<dbReference type="InterPro" id="IPR031325">
    <property type="entry name" value="RHS_repeat"/>
</dbReference>
<gene>
    <name evidence="3" type="ORF">GCM10011585_18310</name>
</gene>
<protein>
    <recommendedName>
        <fullName evidence="5">RHS repeat-associated protein</fullName>
    </recommendedName>
</protein>
<dbReference type="PANTHER" id="PTHR32305">
    <property type="match status" value="1"/>
</dbReference>
<dbReference type="Gene3D" id="2.180.10.10">
    <property type="entry name" value="RHS repeat-associated core"/>
    <property type="match status" value="3"/>
</dbReference>
<proteinExistence type="predicted"/>
<feature type="region of interest" description="Disordered" evidence="1">
    <location>
        <begin position="1586"/>
        <end position="1611"/>
    </location>
</feature>
<feature type="chain" id="PRO_5037034549" description="RHS repeat-associated protein" evidence="2">
    <location>
        <begin position="25"/>
        <end position="1726"/>
    </location>
</feature>
<feature type="compositionally biased region" description="Polar residues" evidence="1">
    <location>
        <begin position="1591"/>
        <end position="1601"/>
    </location>
</feature>
<dbReference type="InterPro" id="IPR022385">
    <property type="entry name" value="Rhs_assc_core"/>
</dbReference>
<name>A0A917HD05_9BACT</name>
<evidence type="ECO:0008006" key="5">
    <source>
        <dbReference type="Google" id="ProtNLM"/>
    </source>
</evidence>
<evidence type="ECO:0000256" key="1">
    <source>
        <dbReference type="SAM" id="MobiDB-lite"/>
    </source>
</evidence>
<dbReference type="NCBIfam" id="TIGR01643">
    <property type="entry name" value="YD_repeat_2x"/>
    <property type="match status" value="2"/>
</dbReference>
<keyword evidence="4" id="KW-1185">Reference proteome</keyword>
<dbReference type="EMBL" id="BMGT01000002">
    <property type="protein sequence ID" value="GGG75787.1"/>
    <property type="molecule type" value="Genomic_DNA"/>
</dbReference>
<organism evidence="3 4">
    <name type="scientific">Edaphobacter dinghuensis</name>
    <dbReference type="NCBI Taxonomy" id="1560005"/>
    <lineage>
        <taxon>Bacteria</taxon>
        <taxon>Pseudomonadati</taxon>
        <taxon>Acidobacteriota</taxon>
        <taxon>Terriglobia</taxon>
        <taxon>Terriglobales</taxon>
        <taxon>Acidobacteriaceae</taxon>
        <taxon>Edaphobacter</taxon>
    </lineage>
</organism>
<comment type="caution">
    <text evidence="3">The sequence shown here is derived from an EMBL/GenBank/DDBJ whole genome shotgun (WGS) entry which is preliminary data.</text>
</comment>
<reference evidence="3" key="2">
    <citation type="submission" date="2020-09" db="EMBL/GenBank/DDBJ databases">
        <authorList>
            <person name="Sun Q."/>
            <person name="Zhou Y."/>
        </authorList>
    </citation>
    <scope>NUCLEOTIDE SEQUENCE</scope>
    <source>
        <strain evidence="3">CGMCC 1.12997</strain>
    </source>
</reference>
<dbReference type="NCBIfam" id="TIGR03696">
    <property type="entry name" value="Rhs_assc_core"/>
    <property type="match status" value="1"/>
</dbReference>
<dbReference type="RefSeq" id="WP_188553840.1">
    <property type="nucleotide sequence ID" value="NZ_BMGT01000002.1"/>
</dbReference>
<dbReference type="Pfam" id="PF05593">
    <property type="entry name" value="RHS_repeat"/>
    <property type="match status" value="2"/>
</dbReference>
<sequence>MNRIPLGLRLAALCLLTICRPAISQDYLTATGNPSFSVNIPVENGFINVANGNLHMEFPLATHKQRGALALDEKLVYDSRIWMIGHYNNYYWWPTNVPNTTLAQGGWRFVTGAETGTITYTLNSGTTQGTCQAPNRGPTGTQDNYVYTISWSDPSGTNHIFDASLFDDENTCGYPTSRTIDGGYATDASGYYVSGDSNGNAVVVDKNGTQVYPEVIDRYGNYWSLDNNENLIDDLGRTPVIATTNGNVTYYDVLAPNGPINNNGTRVRYTVTTTPIQVSTQFNETGVVEWSGTLSPISSIQLPDGSSYRFSYDSYGEMTSVTLPTGGVITYGWGNYFDSYQNENRWLTSRTVGNNPAMTFTPSVITQCSSGGTGCQEQMVVHKPSGDETVYTLTLNNGAWNTNTTAYTGSHLSGTPLMNVVNTYDFSNPCPSQICIGANDITKSTAVTTLSDTGLMTQTQYGYNDPYLGNLTSLKQWDYYTGSPSATPTHETDYVYSGYDLTQSTSFYNGTQVAQITYGYTPSPTTTTSGIAQHGTTNAGGPYLQTVSQWINTGGSSTTIYAMDDTGMVTSIKDPKGNLSSTSYQCANALPYQSTNALSQTTTYGYDCNSGAITSVKDPNDSAAGRSGTTYSYEAVAGRSWTIGRPDGGTTTYSYPSSTEVDTAVTATPDPTISSQDISDAFGRTYQHIQAGISTEIAYDANGRKSCVTNPHVIGTPSSTDGSTCITVYDGLDRPKKQTQPDGSTLTWNYTGNVTSFSDEASNTWSRTSNAFGQLTNVVEPGNLQTSYSYDGLGNLVTAIQAGGSGDTSRTRTFSYDSLSRMLSSAIPESGTTSYSYVANGSLCAGDVSLPCSKTDARGTTINYAYDALNRLTGKTYSDGTPNVAYTYDSFSGWGQPHGASIGRLVRALTCNASSQCNDDLYSYDPMGRINHLEGATPSEAGHAAHWTQMQYDLAGNLTALLYPDGHVINQTFDGAGRLSNVIYASQSTPYGSFTGGTIVNIPYISAINYFADGSPLQTTFGNGMVETLNKNSRLQIQSLTAWNPTSPYNSQPFLAHTYCYVNCATGGTANNGNIWGITDTLNPSQTQGFTYDALNRISSFSLGGAISQQYKIDSFGNMSPMSGTNPVFSFDPATNRINNLPCAASLAPYDTVGNQICDTDNNGALRQYSFDAENRISQIAMLGSGTPFETYFYDGDGNRVRKANANGNFTEYVYFNGQPIAETDQSGAWTDYIYANGRKIAMDTVASTIWMHGSNQTPVEAAVNLALPGVINISTGDKLSWYQYQQSSGGTTGGMNLIFDNGWQLNGACTSCSGQPAAALDQNDVAVDKWSGNFGWEWRTVDLSAYAGHSISGAQLLKDVGAPSDSWDLLFSFISITHADGRVDTIYDGINQIGLSMPAVAGLENNWASYNGVIGSVQTRYYVDDHLGTTQMEFSAGGYPLWKGQFAPFGQELDTQYTANHYKFTGLEHDSESGLDHTQFRQYGSTMGRWMSPDPYNGSMDLANPQSFNRYSYVGNMPMRFIDPSGQIPCVPVADPGITIATCVAITATETCGPVCGAVAGGAAFIGAVVADLFTGGFFAHPTFHGSLQPRPNSPNSGQQPDKKPCSAKLAQGVQSNTGTSISNVQSAGSIGGHANYTFDVADPSGFQSILNQNPAWPLPFGIDQGSRYGLVGSTHIENTLTGGFIGHTDLFNGHSFLAPLHWLVDVGVGHIPGVNLDFGCKAGL</sequence>
<dbReference type="InterPro" id="IPR006530">
    <property type="entry name" value="YD"/>
</dbReference>
<dbReference type="PANTHER" id="PTHR32305:SF15">
    <property type="entry name" value="PROTEIN RHSA-RELATED"/>
    <property type="match status" value="1"/>
</dbReference>
<keyword evidence="2" id="KW-0732">Signal</keyword>
<evidence type="ECO:0000313" key="4">
    <source>
        <dbReference type="Proteomes" id="UP000647241"/>
    </source>
</evidence>
<dbReference type="Proteomes" id="UP000647241">
    <property type="component" value="Unassembled WGS sequence"/>
</dbReference>
<accession>A0A917HD05</accession>
<evidence type="ECO:0000256" key="2">
    <source>
        <dbReference type="SAM" id="SignalP"/>
    </source>
</evidence>
<reference evidence="3" key="1">
    <citation type="journal article" date="2014" name="Int. J. Syst. Evol. Microbiol.">
        <title>Complete genome sequence of Corynebacterium casei LMG S-19264T (=DSM 44701T), isolated from a smear-ripened cheese.</title>
        <authorList>
            <consortium name="US DOE Joint Genome Institute (JGI-PGF)"/>
            <person name="Walter F."/>
            <person name="Albersmeier A."/>
            <person name="Kalinowski J."/>
            <person name="Ruckert C."/>
        </authorList>
    </citation>
    <scope>NUCLEOTIDE SEQUENCE</scope>
    <source>
        <strain evidence="3">CGMCC 1.12997</strain>
    </source>
</reference>
<evidence type="ECO:0000313" key="3">
    <source>
        <dbReference type="EMBL" id="GGG75787.1"/>
    </source>
</evidence>
<feature type="signal peptide" evidence="2">
    <location>
        <begin position="1"/>
        <end position="24"/>
    </location>
</feature>